<accession>T0K9M6</accession>
<gene>
    <name evidence="2" type="ORF">M529_04455</name>
</gene>
<reference evidence="2 3" key="1">
    <citation type="journal article" date="2013" name="Genome Announc.">
        <title>Draft Genome Sequence of Sphingobium ummariense Strain RL-3, a Hexachlorocyclohexane-Degrading Bacterium.</title>
        <authorList>
            <person name="Kohli P."/>
            <person name="Dua A."/>
            <person name="Sangwan N."/>
            <person name="Oldach P."/>
            <person name="Khurana J.P."/>
            <person name="Lal R."/>
        </authorList>
    </citation>
    <scope>NUCLEOTIDE SEQUENCE [LARGE SCALE GENOMIC DNA]</scope>
    <source>
        <strain evidence="2 3">RL-3</strain>
    </source>
</reference>
<evidence type="ECO:0000313" key="3">
    <source>
        <dbReference type="Proteomes" id="UP000015523"/>
    </source>
</evidence>
<dbReference type="AlphaFoldDB" id="T0K9M6"/>
<keyword evidence="3" id="KW-1185">Reference proteome</keyword>
<comment type="caution">
    <text evidence="2">The sequence shown here is derived from an EMBL/GenBank/DDBJ whole genome shotgun (WGS) entry which is preliminary data.</text>
</comment>
<keyword evidence="1" id="KW-0472">Membrane</keyword>
<dbReference type="EMBL" id="AUWY01000041">
    <property type="protein sequence ID" value="EQB33374.1"/>
    <property type="molecule type" value="Genomic_DNA"/>
</dbReference>
<evidence type="ECO:0000313" key="2">
    <source>
        <dbReference type="EMBL" id="EQB33374.1"/>
    </source>
</evidence>
<keyword evidence="1" id="KW-1133">Transmembrane helix</keyword>
<name>T0K9M6_9SPHN</name>
<feature type="transmembrane region" description="Helical" evidence="1">
    <location>
        <begin position="52"/>
        <end position="75"/>
    </location>
</feature>
<organism evidence="2 3">
    <name type="scientific">Sphingobium ummariense RL-3</name>
    <dbReference type="NCBI Taxonomy" id="1346791"/>
    <lineage>
        <taxon>Bacteria</taxon>
        <taxon>Pseudomonadati</taxon>
        <taxon>Pseudomonadota</taxon>
        <taxon>Alphaproteobacteria</taxon>
        <taxon>Sphingomonadales</taxon>
        <taxon>Sphingomonadaceae</taxon>
        <taxon>Sphingobium</taxon>
    </lineage>
</organism>
<sequence length="102" mass="10944">MSTKPWYRTWKARIGLRLAGLTLLIATAADGRLLHHLVSLNPTSGTTPLELLLAALAFLGASAGMAMLLMGGRLWQPVPLSNRWTTYGVPGPVVSHVEAKGR</sequence>
<protein>
    <submittedName>
        <fullName evidence="2">Uncharacterized protein</fullName>
    </submittedName>
</protein>
<evidence type="ECO:0000256" key="1">
    <source>
        <dbReference type="SAM" id="Phobius"/>
    </source>
</evidence>
<proteinExistence type="predicted"/>
<dbReference type="PATRIC" id="fig|1346791.3.peg.857"/>
<dbReference type="RefSeq" id="WP_021316838.1">
    <property type="nucleotide sequence ID" value="NZ_AUWY01000041.1"/>
</dbReference>
<dbReference type="Proteomes" id="UP000015523">
    <property type="component" value="Unassembled WGS sequence"/>
</dbReference>
<keyword evidence="1" id="KW-0812">Transmembrane</keyword>